<evidence type="ECO:0000259" key="3">
    <source>
        <dbReference type="Pfam" id="PF20160"/>
    </source>
</evidence>
<organism evidence="4">
    <name type="scientific">Populus alba</name>
    <name type="common">White poplar</name>
    <dbReference type="NCBI Taxonomy" id="43335"/>
    <lineage>
        <taxon>Eukaryota</taxon>
        <taxon>Viridiplantae</taxon>
        <taxon>Streptophyta</taxon>
        <taxon>Embryophyta</taxon>
        <taxon>Tracheophyta</taxon>
        <taxon>Spermatophyta</taxon>
        <taxon>Magnoliopsida</taxon>
        <taxon>eudicotyledons</taxon>
        <taxon>Gunneridae</taxon>
        <taxon>Pentapetalae</taxon>
        <taxon>rosids</taxon>
        <taxon>fabids</taxon>
        <taxon>Malpighiales</taxon>
        <taxon>Salicaceae</taxon>
        <taxon>Saliceae</taxon>
        <taxon>Populus</taxon>
    </lineage>
</organism>
<sequence length="481" mass="54425">MESEFIEKIVGDVLKKFHAMSSSHTTGLFGIDVRVNKVECLLNMESPDDVGNLRKIKLSYSPYLTELPDLSKAKNLEGLYLVACSSLTEVPSSLQYLDKLEELDLDFCYNLRSFPMLDSKETSIKEVPQSVTGTLELLFLDGCSEMTKFPEISEDIRKLYLSGTAIKEVPSSIQFLTRLYVLDMSGCSKLETLPEITVPMKSLQHLYLSKTGIKEVPSSLIKHMISLITLNLDGTPIKELPLSIKDMLPPSLKNLSTHDCASLETVISIINIGRLWFRLDFSNCFKLDQKPLIASMLLKIQSGEEIPLGRILMVLPGSEIPEWFGDEGIGSSLTIQLPSNCHQLKGIAFCLVFLLPLPSHDMLYEVIDRSYVHVYFDYHVKSKNCEHDGDDEGVFAFQGSRALSLNLETCDSDHMILRYELELVNHLRQYSGNEVTFKFHHHEVDNRGRKVGHEIQKHFKLKNCGVYLHFDENLLADTDLP</sequence>
<dbReference type="SUPFAM" id="SSF52058">
    <property type="entry name" value="L domain-like"/>
    <property type="match status" value="1"/>
</dbReference>
<evidence type="ECO:0000313" key="4">
    <source>
        <dbReference type="EMBL" id="TKR71255.1"/>
    </source>
</evidence>
<dbReference type="Pfam" id="PF20160">
    <property type="entry name" value="C-JID"/>
    <property type="match status" value="1"/>
</dbReference>
<accession>A0A4V6A0E5</accession>
<dbReference type="PANTHER" id="PTHR47186:SF63">
    <property type="entry name" value="C-JID DOMAIN-CONTAINING PROTEIN"/>
    <property type="match status" value="1"/>
</dbReference>
<evidence type="ECO:0000256" key="2">
    <source>
        <dbReference type="ARBA" id="ARBA00022737"/>
    </source>
</evidence>
<dbReference type="AlphaFoldDB" id="A0A4V6A0E5"/>
<dbReference type="EMBL" id="RCHU01001185">
    <property type="protein sequence ID" value="TKR71255.1"/>
    <property type="molecule type" value="Genomic_DNA"/>
</dbReference>
<dbReference type="PANTHER" id="PTHR47186">
    <property type="entry name" value="LEUCINE-RICH REPEAT-CONTAINING PROTEIN 57"/>
    <property type="match status" value="1"/>
</dbReference>
<gene>
    <name evidence="4" type="ORF">D5086_0000302780</name>
</gene>
<protein>
    <recommendedName>
        <fullName evidence="3">C-JID domain-containing protein</fullName>
    </recommendedName>
</protein>
<evidence type="ECO:0000256" key="1">
    <source>
        <dbReference type="ARBA" id="ARBA00022614"/>
    </source>
</evidence>
<dbReference type="Gene3D" id="3.80.10.10">
    <property type="entry name" value="Ribonuclease Inhibitor"/>
    <property type="match status" value="2"/>
</dbReference>
<keyword evidence="2" id="KW-0677">Repeat</keyword>
<reference evidence="4" key="1">
    <citation type="submission" date="2018-10" db="EMBL/GenBank/DDBJ databases">
        <title>Population genomic analysis revealed the cold adaptation of white poplar.</title>
        <authorList>
            <person name="Liu Y.-J."/>
        </authorList>
    </citation>
    <scope>NUCLEOTIDE SEQUENCE [LARGE SCALE GENOMIC DNA]</scope>
    <source>
        <strain evidence="4">PAL-ZL1</strain>
    </source>
</reference>
<keyword evidence="1" id="KW-0433">Leucine-rich repeat</keyword>
<comment type="caution">
    <text evidence="4">The sequence shown here is derived from an EMBL/GenBank/DDBJ whole genome shotgun (WGS) entry which is preliminary data.</text>
</comment>
<dbReference type="InterPro" id="IPR032675">
    <property type="entry name" value="LRR_dom_sf"/>
</dbReference>
<name>A0A4V6A0E5_POPAL</name>
<dbReference type="InterPro" id="IPR045344">
    <property type="entry name" value="C-JID"/>
</dbReference>
<feature type="domain" description="C-JID" evidence="3">
    <location>
        <begin position="315"/>
        <end position="469"/>
    </location>
</feature>
<proteinExistence type="predicted"/>
<dbReference type="STRING" id="43335.A0A4V6A0E5"/>